<dbReference type="Proteomes" id="UP000054383">
    <property type="component" value="Unassembled WGS sequence"/>
</dbReference>
<dbReference type="OrthoDB" id="1658at2759"/>
<evidence type="ECO:0000256" key="6">
    <source>
        <dbReference type="RuleBase" id="RU367120"/>
    </source>
</evidence>
<dbReference type="GO" id="GO:0097354">
    <property type="term" value="P:prenylation"/>
    <property type="evidence" value="ECO:0007669"/>
    <property type="project" value="UniProtKB-UniRule"/>
</dbReference>
<dbReference type="STRING" id="28573.A0A0U1M9L6"/>
<dbReference type="GO" id="GO:0004663">
    <property type="term" value="F:Rab geranylgeranyltransferase activity"/>
    <property type="evidence" value="ECO:0007669"/>
    <property type="project" value="UniProtKB-UniRule"/>
</dbReference>
<name>A0A0U1M9L6_TALIS</name>
<gene>
    <name evidence="8" type="ORF">PISL3812_09315</name>
</gene>
<comment type="function">
    <text evidence="6">Catalyzes the transfer of a geranyl-geranyl moiety from geranyl-geranyl pyrophosphate to cysteines occuring in specific C-terminal amino acid sequences.</text>
</comment>
<evidence type="ECO:0000256" key="7">
    <source>
        <dbReference type="SAM" id="MobiDB-lite"/>
    </source>
</evidence>
<dbReference type="EMBL" id="CVMT01000012">
    <property type="protein sequence ID" value="CRG92258.1"/>
    <property type="molecule type" value="Genomic_DNA"/>
</dbReference>
<dbReference type="PANTHER" id="PTHR11129:SF2">
    <property type="entry name" value="GERANYLGERANYL TRANSFERASE TYPE-2 SUBUNIT ALPHA"/>
    <property type="match status" value="1"/>
</dbReference>
<dbReference type="AlphaFoldDB" id="A0A0U1M9L6"/>
<keyword evidence="9" id="KW-1185">Reference proteome</keyword>
<proteinExistence type="inferred from homology"/>
<dbReference type="PROSITE" id="PS51147">
    <property type="entry name" value="PFTA"/>
    <property type="match status" value="4"/>
</dbReference>
<comment type="catalytic activity">
    <reaction evidence="5 6">
        <text>geranylgeranyl diphosphate + L-cysteinyl-[protein] = S-geranylgeranyl-L-cysteinyl-[protein] + diphosphate</text>
        <dbReference type="Rhea" id="RHEA:21240"/>
        <dbReference type="Rhea" id="RHEA-COMP:10131"/>
        <dbReference type="Rhea" id="RHEA-COMP:11537"/>
        <dbReference type="ChEBI" id="CHEBI:29950"/>
        <dbReference type="ChEBI" id="CHEBI:33019"/>
        <dbReference type="ChEBI" id="CHEBI:57533"/>
        <dbReference type="ChEBI" id="CHEBI:86021"/>
        <dbReference type="EC" id="2.5.1.60"/>
    </reaction>
</comment>
<dbReference type="EC" id="2.5.1.60" evidence="6"/>
<comment type="similarity">
    <text evidence="1 6">Belongs to the protein prenyltransferase subunit alpha family.</text>
</comment>
<reference evidence="8 9" key="1">
    <citation type="submission" date="2015-04" db="EMBL/GenBank/DDBJ databases">
        <authorList>
            <person name="Syromyatnikov M.Y."/>
            <person name="Popov V.N."/>
        </authorList>
    </citation>
    <scope>NUCLEOTIDE SEQUENCE [LARGE SCALE GENOMIC DNA]</scope>
    <source>
        <strain evidence="8">WF-38-12</strain>
    </source>
</reference>
<evidence type="ECO:0000313" key="9">
    <source>
        <dbReference type="Proteomes" id="UP000054383"/>
    </source>
</evidence>
<accession>A0A0U1M9L6</accession>
<sequence length="356" mass="41898">MASHGVPRQSKKAVENVEQKQQEIQKYRDLDRSVQDKIAGRCFTPETLQQVSELLKENPEYYSVWNYRRLIRQHEFPAAAPSDQPGIDQVAAIIKSDLEFLFPLLRSFPKCYWIWNYRLWILGEAKRLLPRPISHEFWQKELALVGKMLNVDNRNFHGWGYRRHVIMELEDFSTDEQNLKQITQAEVDYTTKMIGVNLSNFSAWHNRTKLIQKLLDEKKASNEERKKVLDEELAFAHKALIDPYDQSLWFYHQTLMCVFDPSLAARTMAPNLSNSQRLEYVEREKEEIKDILEECTDCKWIYQALVECNLVTAKIKGAMSDEDRSEVVEWLGVLVKLDPLRRGRWNDIEKTLGDCK</sequence>
<feature type="region of interest" description="Disordered" evidence="7">
    <location>
        <begin position="1"/>
        <end position="20"/>
    </location>
</feature>
<evidence type="ECO:0000256" key="5">
    <source>
        <dbReference type="ARBA" id="ARBA00047658"/>
    </source>
</evidence>
<dbReference type="GO" id="GO:0005968">
    <property type="term" value="C:Rab-protein geranylgeranyltransferase complex"/>
    <property type="evidence" value="ECO:0007669"/>
    <property type="project" value="TreeGrafter"/>
</dbReference>
<organism evidence="8 9">
    <name type="scientific">Talaromyces islandicus</name>
    <name type="common">Penicillium islandicum</name>
    <dbReference type="NCBI Taxonomy" id="28573"/>
    <lineage>
        <taxon>Eukaryota</taxon>
        <taxon>Fungi</taxon>
        <taxon>Dikarya</taxon>
        <taxon>Ascomycota</taxon>
        <taxon>Pezizomycotina</taxon>
        <taxon>Eurotiomycetes</taxon>
        <taxon>Eurotiomycetidae</taxon>
        <taxon>Eurotiales</taxon>
        <taxon>Trichocomaceae</taxon>
        <taxon>Talaromyces</taxon>
        <taxon>Talaromyces sect. Islandici</taxon>
    </lineage>
</organism>
<dbReference type="OMA" id="RKFPKCY"/>
<evidence type="ECO:0000256" key="1">
    <source>
        <dbReference type="ARBA" id="ARBA00006734"/>
    </source>
</evidence>
<dbReference type="SUPFAM" id="SSF48439">
    <property type="entry name" value="Protein prenylyltransferase"/>
    <property type="match status" value="1"/>
</dbReference>
<keyword evidence="2 6" id="KW-0637">Prenyltransferase</keyword>
<evidence type="ECO:0000256" key="2">
    <source>
        <dbReference type="ARBA" id="ARBA00022602"/>
    </source>
</evidence>
<keyword evidence="3 6" id="KW-0808">Transferase</keyword>
<dbReference type="PANTHER" id="PTHR11129">
    <property type="entry name" value="PROTEIN FARNESYLTRANSFERASE ALPHA SUBUNIT/RAB GERANYLGERANYL TRANSFERASE ALPHA SUBUNIT"/>
    <property type="match status" value="1"/>
</dbReference>
<dbReference type="Gene3D" id="1.25.40.120">
    <property type="entry name" value="Protein prenylyltransferase"/>
    <property type="match status" value="1"/>
</dbReference>
<evidence type="ECO:0000256" key="3">
    <source>
        <dbReference type="ARBA" id="ARBA00022679"/>
    </source>
</evidence>
<keyword evidence="4" id="KW-0677">Repeat</keyword>
<dbReference type="Pfam" id="PF01239">
    <property type="entry name" value="PPTA"/>
    <property type="match status" value="4"/>
</dbReference>
<protein>
    <recommendedName>
        <fullName evidence="6">Geranylgeranyl transferase type-2 subunit alpha</fullName>
        <ecNumber evidence="6">2.5.1.60</ecNumber>
    </recommendedName>
    <alternativeName>
        <fullName evidence="6">Geranylgeranyl transferase type II subunit alpha</fullName>
    </alternativeName>
</protein>
<dbReference type="InterPro" id="IPR002088">
    <property type="entry name" value="Prenyl_trans_a"/>
</dbReference>
<evidence type="ECO:0000256" key="4">
    <source>
        <dbReference type="ARBA" id="ARBA00022737"/>
    </source>
</evidence>
<evidence type="ECO:0000313" key="8">
    <source>
        <dbReference type="EMBL" id="CRG92258.1"/>
    </source>
</evidence>